<keyword evidence="2" id="KW-1185">Reference proteome</keyword>
<evidence type="ECO:0000313" key="1">
    <source>
        <dbReference type="EMBL" id="GFO89682.1"/>
    </source>
</evidence>
<organism evidence="1 2">
    <name type="scientific">Butyricicoccus faecihominis</name>
    <dbReference type="NCBI Taxonomy" id="1712515"/>
    <lineage>
        <taxon>Bacteria</taxon>
        <taxon>Bacillati</taxon>
        <taxon>Bacillota</taxon>
        <taxon>Clostridia</taxon>
        <taxon>Eubacteriales</taxon>
        <taxon>Butyricicoccaceae</taxon>
        <taxon>Butyricicoccus</taxon>
    </lineage>
</organism>
<gene>
    <name evidence="1" type="ORF">BUFA31_28460</name>
</gene>
<accession>A0ABQ1E3Y9</accession>
<comment type="caution">
    <text evidence="1">The sequence shown here is derived from an EMBL/GenBank/DDBJ whole genome shotgun (WGS) entry which is preliminary data.</text>
</comment>
<name>A0ABQ1E3Y9_9FIRM</name>
<evidence type="ECO:0008006" key="3">
    <source>
        <dbReference type="Google" id="ProtNLM"/>
    </source>
</evidence>
<dbReference type="InterPro" id="IPR018755">
    <property type="entry name" value="Phage_Mu_Gp48"/>
</dbReference>
<sequence>MRKKLQDYLPPILLKTYEFPLLCDTEQPEIDRLRDAADAVLDAQFISTAGETAIARYEKIFGITPMDTDTLAERRFKVLAKINAQLPFSVRRLRQQLETLCGTDGYKLELDGDRYTLTVKVALTAKRNQQAVEELLADIVPANMVCTTSLLYNTWEQIKKLTWGELKKLTWQEIKEEVLPDGANTEL</sequence>
<dbReference type="Pfam" id="PF10076">
    <property type="entry name" value="Phage_Mu_Gp48"/>
    <property type="match status" value="1"/>
</dbReference>
<protein>
    <recommendedName>
        <fullName evidence="3">DUF2313 domain-containing protein</fullName>
    </recommendedName>
</protein>
<dbReference type="RefSeq" id="WP_188886894.1">
    <property type="nucleotide sequence ID" value="NZ_BLYJ01000082.1"/>
</dbReference>
<proteinExistence type="predicted"/>
<dbReference type="EMBL" id="BLYJ01000082">
    <property type="protein sequence ID" value="GFO89682.1"/>
    <property type="molecule type" value="Genomic_DNA"/>
</dbReference>
<dbReference type="Proteomes" id="UP000620147">
    <property type="component" value="Unassembled WGS sequence"/>
</dbReference>
<evidence type="ECO:0000313" key="2">
    <source>
        <dbReference type="Proteomes" id="UP000620147"/>
    </source>
</evidence>
<reference evidence="1 2" key="1">
    <citation type="submission" date="2020-06" db="EMBL/GenBank/DDBJ databases">
        <title>Characterization of fructooligosaccharide metabolism and fructooligosaccharide-degrading enzymes in human commensal butyrate producers.</title>
        <authorList>
            <person name="Tanno H."/>
            <person name="Fujii T."/>
            <person name="Hirano K."/>
            <person name="Maeno S."/>
            <person name="Tonozuka T."/>
            <person name="Sakamoto M."/>
            <person name="Ohkuma M."/>
            <person name="Tochio T."/>
            <person name="Endo A."/>
        </authorList>
    </citation>
    <scope>NUCLEOTIDE SEQUENCE [LARGE SCALE GENOMIC DNA]</scope>
    <source>
        <strain evidence="1 2">JCM 31056</strain>
    </source>
</reference>